<dbReference type="InterPro" id="IPR011057">
    <property type="entry name" value="Mss4-like_sf"/>
</dbReference>
<dbReference type="GO" id="GO:0046872">
    <property type="term" value="F:metal ion binding"/>
    <property type="evidence" value="ECO:0007669"/>
    <property type="project" value="UniProtKB-KW"/>
</dbReference>
<dbReference type="InterPro" id="IPR006913">
    <property type="entry name" value="CENP-V/GFA"/>
</dbReference>
<accession>A0A6A6HSC6</accession>
<evidence type="ECO:0000256" key="2">
    <source>
        <dbReference type="ARBA" id="ARBA00022723"/>
    </source>
</evidence>
<evidence type="ECO:0000259" key="5">
    <source>
        <dbReference type="PROSITE" id="PS51891"/>
    </source>
</evidence>
<evidence type="ECO:0000256" key="1">
    <source>
        <dbReference type="ARBA" id="ARBA00005495"/>
    </source>
</evidence>
<dbReference type="RefSeq" id="XP_033676020.1">
    <property type="nucleotide sequence ID" value="XM_033830529.1"/>
</dbReference>
<dbReference type="Pfam" id="PF04828">
    <property type="entry name" value="GFA"/>
    <property type="match status" value="1"/>
</dbReference>
<keyword evidence="3" id="KW-0862">Zinc</keyword>
<dbReference type="GeneID" id="54583859"/>
<dbReference type="SUPFAM" id="SSF51316">
    <property type="entry name" value="Mss4-like"/>
    <property type="match status" value="1"/>
</dbReference>
<keyword evidence="7" id="KW-1185">Reference proteome</keyword>
<sequence length="209" mass="22962">MAQTNRPDSISGGCLCGAIRFTVNFPNESDWPPKGVCSSPSRCRISTANSAIYEKNGVCQCTMCRKHGGSLLPQNCSFPLSHISPPLSSNPTYKTYASGPHTERGFCSTCGSALTFNDKRDDALEINLGAFDEDVLCGKRDEANAWEDEYGRHVPRTGGWGHELAFPQYHIFAENEVPGVTDGFEGVKYLMDRKDAKGFKGKARELRRA</sequence>
<dbReference type="Gene3D" id="3.90.1590.10">
    <property type="entry name" value="glutathione-dependent formaldehyde- activating enzyme (gfa)"/>
    <property type="match status" value="1"/>
</dbReference>
<organism evidence="6 7">
    <name type="scientific">Trematosphaeria pertusa</name>
    <dbReference type="NCBI Taxonomy" id="390896"/>
    <lineage>
        <taxon>Eukaryota</taxon>
        <taxon>Fungi</taxon>
        <taxon>Dikarya</taxon>
        <taxon>Ascomycota</taxon>
        <taxon>Pezizomycotina</taxon>
        <taxon>Dothideomycetes</taxon>
        <taxon>Pleosporomycetidae</taxon>
        <taxon>Pleosporales</taxon>
        <taxon>Massarineae</taxon>
        <taxon>Trematosphaeriaceae</taxon>
        <taxon>Trematosphaeria</taxon>
    </lineage>
</organism>
<gene>
    <name evidence="6" type="ORF">BU26DRAFT_525550</name>
</gene>
<dbReference type="Proteomes" id="UP000800094">
    <property type="component" value="Unassembled WGS sequence"/>
</dbReference>
<protein>
    <recommendedName>
        <fullName evidence="5">CENP-V/GFA domain-containing protein</fullName>
    </recommendedName>
</protein>
<name>A0A6A6HSC6_9PLEO</name>
<dbReference type="GO" id="GO:0016846">
    <property type="term" value="F:carbon-sulfur lyase activity"/>
    <property type="evidence" value="ECO:0007669"/>
    <property type="project" value="InterPro"/>
</dbReference>
<evidence type="ECO:0000256" key="4">
    <source>
        <dbReference type="ARBA" id="ARBA00023239"/>
    </source>
</evidence>
<feature type="domain" description="CENP-V/GFA" evidence="5">
    <location>
        <begin position="10"/>
        <end position="147"/>
    </location>
</feature>
<dbReference type="PANTHER" id="PTHR33337">
    <property type="entry name" value="GFA DOMAIN-CONTAINING PROTEIN"/>
    <property type="match status" value="1"/>
</dbReference>
<keyword evidence="4" id="KW-0456">Lyase</keyword>
<keyword evidence="2" id="KW-0479">Metal-binding</keyword>
<dbReference type="PANTHER" id="PTHR33337:SF40">
    <property type="entry name" value="CENP-V_GFA DOMAIN-CONTAINING PROTEIN-RELATED"/>
    <property type="match status" value="1"/>
</dbReference>
<dbReference type="EMBL" id="ML987214">
    <property type="protein sequence ID" value="KAF2241016.1"/>
    <property type="molecule type" value="Genomic_DNA"/>
</dbReference>
<dbReference type="AlphaFoldDB" id="A0A6A6HSC6"/>
<evidence type="ECO:0000313" key="6">
    <source>
        <dbReference type="EMBL" id="KAF2241016.1"/>
    </source>
</evidence>
<comment type="similarity">
    <text evidence="1">Belongs to the Gfa family.</text>
</comment>
<dbReference type="OrthoDB" id="6329284at2759"/>
<evidence type="ECO:0000256" key="3">
    <source>
        <dbReference type="ARBA" id="ARBA00022833"/>
    </source>
</evidence>
<reference evidence="6" key="1">
    <citation type="journal article" date="2020" name="Stud. Mycol.">
        <title>101 Dothideomycetes genomes: a test case for predicting lifestyles and emergence of pathogens.</title>
        <authorList>
            <person name="Haridas S."/>
            <person name="Albert R."/>
            <person name="Binder M."/>
            <person name="Bloem J."/>
            <person name="Labutti K."/>
            <person name="Salamov A."/>
            <person name="Andreopoulos B."/>
            <person name="Baker S."/>
            <person name="Barry K."/>
            <person name="Bills G."/>
            <person name="Bluhm B."/>
            <person name="Cannon C."/>
            <person name="Castanera R."/>
            <person name="Culley D."/>
            <person name="Daum C."/>
            <person name="Ezra D."/>
            <person name="Gonzalez J."/>
            <person name="Henrissat B."/>
            <person name="Kuo A."/>
            <person name="Liang C."/>
            <person name="Lipzen A."/>
            <person name="Lutzoni F."/>
            <person name="Magnuson J."/>
            <person name="Mondo S."/>
            <person name="Nolan M."/>
            <person name="Ohm R."/>
            <person name="Pangilinan J."/>
            <person name="Park H.-J."/>
            <person name="Ramirez L."/>
            <person name="Alfaro M."/>
            <person name="Sun H."/>
            <person name="Tritt A."/>
            <person name="Yoshinaga Y."/>
            <person name="Zwiers L.-H."/>
            <person name="Turgeon B."/>
            <person name="Goodwin S."/>
            <person name="Spatafora J."/>
            <person name="Crous P."/>
            <person name="Grigoriev I."/>
        </authorList>
    </citation>
    <scope>NUCLEOTIDE SEQUENCE</scope>
    <source>
        <strain evidence="6">CBS 122368</strain>
    </source>
</reference>
<dbReference type="PROSITE" id="PS51891">
    <property type="entry name" value="CENP_V_GFA"/>
    <property type="match status" value="1"/>
</dbReference>
<proteinExistence type="inferred from homology"/>
<evidence type="ECO:0000313" key="7">
    <source>
        <dbReference type="Proteomes" id="UP000800094"/>
    </source>
</evidence>